<reference evidence="3 4" key="2">
    <citation type="journal article" date="2017" name="Genome Biol.">
        <title>New reference genome sequences of hot pepper reveal the massive evolution of plant disease-resistance genes by retroduplication.</title>
        <authorList>
            <person name="Kim S."/>
            <person name="Park J."/>
            <person name="Yeom S.I."/>
            <person name="Kim Y.M."/>
            <person name="Seo E."/>
            <person name="Kim K.T."/>
            <person name="Kim M.S."/>
            <person name="Lee J.M."/>
            <person name="Cheong K."/>
            <person name="Shin H.S."/>
            <person name="Kim S.B."/>
            <person name="Han K."/>
            <person name="Lee J."/>
            <person name="Park M."/>
            <person name="Lee H.A."/>
            <person name="Lee H.Y."/>
            <person name="Lee Y."/>
            <person name="Oh S."/>
            <person name="Lee J.H."/>
            <person name="Choi E."/>
            <person name="Choi E."/>
            <person name="Lee S.E."/>
            <person name="Jeon J."/>
            <person name="Kim H."/>
            <person name="Choi G."/>
            <person name="Song H."/>
            <person name="Lee J."/>
            <person name="Lee S.C."/>
            <person name="Kwon J.K."/>
            <person name="Lee H.Y."/>
            <person name="Koo N."/>
            <person name="Hong Y."/>
            <person name="Kim R.W."/>
            <person name="Kang W.H."/>
            <person name="Huh J.H."/>
            <person name="Kang B.C."/>
            <person name="Yang T.J."/>
            <person name="Lee Y.H."/>
            <person name="Bennetzen J.L."/>
            <person name="Choi D."/>
        </authorList>
    </citation>
    <scope>NUCLEOTIDE SEQUENCE [LARGE SCALE GENOMIC DNA]</scope>
    <source>
        <strain evidence="4">cv. CM334</strain>
    </source>
</reference>
<dbReference type="EMBL" id="AYRZ02000007">
    <property type="protein sequence ID" value="PHT75106.1"/>
    <property type="molecule type" value="Genomic_DNA"/>
</dbReference>
<dbReference type="GO" id="GO:0009627">
    <property type="term" value="P:systemic acquired resistance"/>
    <property type="evidence" value="ECO:0007669"/>
    <property type="project" value="InterPro"/>
</dbReference>
<dbReference type="Proteomes" id="UP000222542">
    <property type="component" value="Unassembled WGS sequence"/>
</dbReference>
<dbReference type="SUPFAM" id="SSF50685">
    <property type="entry name" value="Barwin-like endoglucanases"/>
    <property type="match status" value="1"/>
</dbReference>
<dbReference type="InterPro" id="IPR009009">
    <property type="entry name" value="RlpA-like_DPBB"/>
</dbReference>
<feature type="chain" id="PRO_5013632927" description="RlpA-like protein double-psi beta-barrel domain-containing protein" evidence="1">
    <location>
        <begin position="25"/>
        <end position="123"/>
    </location>
</feature>
<keyword evidence="1" id="KW-0732">Signal</keyword>
<dbReference type="Gene3D" id="2.40.40.10">
    <property type="entry name" value="RlpA-like domain"/>
    <property type="match status" value="1"/>
</dbReference>
<dbReference type="SMR" id="A0A2G2YZE5"/>
<name>A0A2G2YZE5_CAPAN</name>
<evidence type="ECO:0000313" key="4">
    <source>
        <dbReference type="Proteomes" id="UP000222542"/>
    </source>
</evidence>
<proteinExistence type="predicted"/>
<keyword evidence="4" id="KW-1185">Reference proteome</keyword>
<dbReference type="AlphaFoldDB" id="A0A2G2YZE5"/>
<sequence>MAIPKYIFLLIICVGTTLFSIALAIPGTAYYTNEQFPSSACSVPSGSFVARVAYLGSTITCGDTLKVTCSGTTPPCTGKSITVKVVDHCNTCRDVTMVLSQSAISIIANLVDVKSVIRIDYDN</sequence>
<evidence type="ECO:0000256" key="1">
    <source>
        <dbReference type="SAM" id="SignalP"/>
    </source>
</evidence>
<feature type="signal peptide" evidence="1">
    <location>
        <begin position="1"/>
        <end position="24"/>
    </location>
</feature>
<organism evidence="3 4">
    <name type="scientific">Capsicum annuum</name>
    <name type="common">Capsicum pepper</name>
    <dbReference type="NCBI Taxonomy" id="4072"/>
    <lineage>
        <taxon>Eukaryota</taxon>
        <taxon>Viridiplantae</taxon>
        <taxon>Streptophyta</taxon>
        <taxon>Embryophyta</taxon>
        <taxon>Tracheophyta</taxon>
        <taxon>Spermatophyta</taxon>
        <taxon>Magnoliopsida</taxon>
        <taxon>eudicotyledons</taxon>
        <taxon>Gunneridae</taxon>
        <taxon>Pentapetalae</taxon>
        <taxon>asterids</taxon>
        <taxon>lamiids</taxon>
        <taxon>Solanales</taxon>
        <taxon>Solanaceae</taxon>
        <taxon>Solanoideae</taxon>
        <taxon>Capsiceae</taxon>
        <taxon>Capsicum</taxon>
    </lineage>
</organism>
<accession>A0A2G2YZE5</accession>
<dbReference type="InterPro" id="IPR044206">
    <property type="entry name" value="EGC1/2"/>
</dbReference>
<dbReference type="GO" id="GO:0048046">
    <property type="term" value="C:apoplast"/>
    <property type="evidence" value="ECO:0007669"/>
    <property type="project" value="InterPro"/>
</dbReference>
<dbReference type="Pfam" id="PF03330">
    <property type="entry name" value="DPBB_1"/>
    <property type="match status" value="1"/>
</dbReference>
<dbReference type="InterPro" id="IPR036908">
    <property type="entry name" value="RlpA-like_sf"/>
</dbReference>
<dbReference type="CDD" id="cd22269">
    <property type="entry name" value="DPBB_EG45-like"/>
    <property type="match status" value="1"/>
</dbReference>
<dbReference type="PANTHER" id="PTHR47295:SF8">
    <property type="entry name" value="RLPA-LIKE PROTEIN DOUBLE-PSI BETA-BARREL DOMAIN-CONTAINING PROTEIN"/>
    <property type="match status" value="1"/>
</dbReference>
<evidence type="ECO:0000259" key="2">
    <source>
        <dbReference type="Pfam" id="PF03330"/>
    </source>
</evidence>
<feature type="domain" description="RlpA-like protein double-psi beta-barrel" evidence="2">
    <location>
        <begin position="59"/>
        <end position="120"/>
    </location>
</feature>
<gene>
    <name evidence="3" type="ORF">T459_18628</name>
</gene>
<dbReference type="PANTHER" id="PTHR47295">
    <property type="entry name" value="EG45-LIKE DOMAIN CONTAINING PROTEIN 1-RELATED"/>
    <property type="match status" value="1"/>
</dbReference>
<dbReference type="OMA" id="RNYKVEC"/>
<dbReference type="Gramene" id="PHT75106">
    <property type="protein sequence ID" value="PHT75106"/>
    <property type="gene ID" value="T459_18628"/>
</dbReference>
<protein>
    <recommendedName>
        <fullName evidence="2">RlpA-like protein double-psi beta-barrel domain-containing protein</fullName>
    </recommendedName>
</protein>
<reference evidence="3 4" key="1">
    <citation type="journal article" date="2014" name="Nat. Genet.">
        <title>Genome sequence of the hot pepper provides insights into the evolution of pungency in Capsicum species.</title>
        <authorList>
            <person name="Kim S."/>
            <person name="Park M."/>
            <person name="Yeom S.I."/>
            <person name="Kim Y.M."/>
            <person name="Lee J.M."/>
            <person name="Lee H.A."/>
            <person name="Seo E."/>
            <person name="Choi J."/>
            <person name="Cheong K."/>
            <person name="Kim K.T."/>
            <person name="Jung K."/>
            <person name="Lee G.W."/>
            <person name="Oh S.K."/>
            <person name="Bae C."/>
            <person name="Kim S.B."/>
            <person name="Lee H.Y."/>
            <person name="Kim S.Y."/>
            <person name="Kim M.S."/>
            <person name="Kang B.C."/>
            <person name="Jo Y.D."/>
            <person name="Yang H.B."/>
            <person name="Jeong H.J."/>
            <person name="Kang W.H."/>
            <person name="Kwon J.K."/>
            <person name="Shin C."/>
            <person name="Lim J.Y."/>
            <person name="Park J.H."/>
            <person name="Huh J.H."/>
            <person name="Kim J.S."/>
            <person name="Kim B.D."/>
            <person name="Cohen O."/>
            <person name="Paran I."/>
            <person name="Suh M.C."/>
            <person name="Lee S.B."/>
            <person name="Kim Y.K."/>
            <person name="Shin Y."/>
            <person name="Noh S.J."/>
            <person name="Park J."/>
            <person name="Seo Y.S."/>
            <person name="Kwon S.Y."/>
            <person name="Kim H.A."/>
            <person name="Park J.M."/>
            <person name="Kim H.J."/>
            <person name="Choi S.B."/>
            <person name="Bosland P.W."/>
            <person name="Reeves G."/>
            <person name="Jo S.H."/>
            <person name="Lee B.W."/>
            <person name="Cho H.T."/>
            <person name="Choi H.S."/>
            <person name="Lee M.S."/>
            <person name="Yu Y."/>
            <person name="Do Choi Y."/>
            <person name="Park B.S."/>
            <person name="van Deynze A."/>
            <person name="Ashrafi H."/>
            <person name="Hill T."/>
            <person name="Kim W.T."/>
            <person name="Pai H.S."/>
            <person name="Ahn H.K."/>
            <person name="Yeam I."/>
            <person name="Giovannoni J.J."/>
            <person name="Rose J.K."/>
            <person name="Sorensen I."/>
            <person name="Lee S.J."/>
            <person name="Kim R.W."/>
            <person name="Choi I.Y."/>
            <person name="Choi B.S."/>
            <person name="Lim J.S."/>
            <person name="Lee Y.H."/>
            <person name="Choi D."/>
        </authorList>
    </citation>
    <scope>NUCLEOTIDE SEQUENCE [LARGE SCALE GENOMIC DNA]</scope>
    <source>
        <strain evidence="4">cv. CM334</strain>
    </source>
</reference>
<evidence type="ECO:0000313" key="3">
    <source>
        <dbReference type="EMBL" id="PHT75106.1"/>
    </source>
</evidence>
<comment type="caution">
    <text evidence="3">The sequence shown here is derived from an EMBL/GenBank/DDBJ whole genome shotgun (WGS) entry which is preliminary data.</text>
</comment>